<dbReference type="Proteomes" id="UP000246114">
    <property type="component" value="Unassembled WGS sequence"/>
</dbReference>
<sequence length="90" mass="10302">MKVTCDTCNGEFELKQDMLKETYLGAMITETYFNCPICSKKYLVCINTPRARKLMTDFQKCAASGNNIKAEQLRKELKVEMDRSNGKSAY</sequence>
<dbReference type="EMBL" id="QAMZ01000031">
    <property type="protein sequence ID" value="PWL53770.1"/>
    <property type="molecule type" value="Genomic_DNA"/>
</dbReference>
<name>A0A316MMQ2_9CLOT</name>
<comment type="caution">
    <text evidence="1">The sequence shown here is derived from an EMBL/GenBank/DDBJ whole genome shotgun (WGS) entry which is preliminary data.</text>
</comment>
<accession>A0A316MMQ2</accession>
<reference evidence="1 2" key="1">
    <citation type="submission" date="2018-03" db="EMBL/GenBank/DDBJ databases">
        <title>The uncultured portion of the human microbiome is neutrally assembled.</title>
        <authorList>
            <person name="Jeraldo P."/>
            <person name="Boardman L."/>
            <person name="White B.A."/>
            <person name="Nelson H."/>
            <person name="Goldenfeld N."/>
            <person name="Chia N."/>
        </authorList>
    </citation>
    <scope>NUCLEOTIDE SEQUENCE [LARGE SCALE GENOMIC DNA]</scope>
    <source>
        <strain evidence="1">CIM:MAG 903</strain>
    </source>
</reference>
<dbReference type="RefSeq" id="WP_178312376.1">
    <property type="nucleotide sequence ID" value="NZ_JACATM010000047.1"/>
</dbReference>
<protein>
    <recommendedName>
        <fullName evidence="3">Transglycosylase</fullName>
    </recommendedName>
</protein>
<dbReference type="AlphaFoldDB" id="A0A316MMQ2"/>
<proteinExistence type="predicted"/>
<evidence type="ECO:0000313" key="1">
    <source>
        <dbReference type="EMBL" id="PWL53770.1"/>
    </source>
</evidence>
<gene>
    <name evidence="1" type="ORF">DBY38_06570</name>
</gene>
<evidence type="ECO:0000313" key="2">
    <source>
        <dbReference type="Proteomes" id="UP000246114"/>
    </source>
</evidence>
<organism evidence="1 2">
    <name type="scientific">Clostridium cadaveris</name>
    <dbReference type="NCBI Taxonomy" id="1529"/>
    <lineage>
        <taxon>Bacteria</taxon>
        <taxon>Bacillati</taxon>
        <taxon>Bacillota</taxon>
        <taxon>Clostridia</taxon>
        <taxon>Eubacteriales</taxon>
        <taxon>Clostridiaceae</taxon>
        <taxon>Clostridium</taxon>
    </lineage>
</organism>
<evidence type="ECO:0008006" key="3">
    <source>
        <dbReference type="Google" id="ProtNLM"/>
    </source>
</evidence>